<proteinExistence type="predicted"/>
<feature type="domain" description="TLC" evidence="7">
    <location>
        <begin position="79"/>
        <end position="287"/>
    </location>
</feature>
<name>A0A1Q3AC89_ZYGRO</name>
<keyword evidence="3 6" id="KW-1133">Transmembrane helix</keyword>
<evidence type="ECO:0000256" key="5">
    <source>
        <dbReference type="PROSITE-ProRule" id="PRU00205"/>
    </source>
</evidence>
<dbReference type="EMBL" id="BDGX01000035">
    <property type="protein sequence ID" value="GAV53251.1"/>
    <property type="molecule type" value="Genomic_DNA"/>
</dbReference>
<feature type="transmembrane region" description="Helical" evidence="6">
    <location>
        <begin position="46"/>
        <end position="65"/>
    </location>
</feature>
<evidence type="ECO:0000256" key="2">
    <source>
        <dbReference type="ARBA" id="ARBA00022692"/>
    </source>
</evidence>
<evidence type="ECO:0000256" key="1">
    <source>
        <dbReference type="ARBA" id="ARBA00004141"/>
    </source>
</evidence>
<dbReference type="OrthoDB" id="10266980at2759"/>
<dbReference type="Pfam" id="PF03798">
    <property type="entry name" value="TRAM_LAG1_CLN8"/>
    <property type="match status" value="1"/>
</dbReference>
<dbReference type="Proteomes" id="UP000187013">
    <property type="component" value="Unassembled WGS sequence"/>
</dbReference>
<protein>
    <recommendedName>
        <fullName evidence="7">TLC domain-containing protein</fullName>
    </recommendedName>
</protein>
<dbReference type="GO" id="GO:0016020">
    <property type="term" value="C:membrane"/>
    <property type="evidence" value="ECO:0007669"/>
    <property type="project" value="UniProtKB-SubCell"/>
</dbReference>
<dbReference type="PANTHER" id="PTHR13439:SF6">
    <property type="entry name" value="AAR085WP"/>
    <property type="match status" value="1"/>
</dbReference>
<dbReference type="SMART" id="SM00724">
    <property type="entry name" value="TLC"/>
    <property type="match status" value="1"/>
</dbReference>
<sequence length="291" mass="33635">MNPFNCTIEYLLNLPPPTILSQHVLPWMVKNGFVTSQTFIDNIHTAIYVALFYQVCFLVANYFIFPPFAALTNTHNRKKLVNQSAVHFVSVVQTVIVLKLSFDCLLSEHYHARFAEPALRIFGVDRETMAIATFALGYFLWDIYISMVYSTLPFVIHAVVSTVVFCIGMKPYIQYYGCVFLMFELSNPFLNIRWFVMKYLSGSDDSKLTRWIQLINNLCLMTVFFLARIVWGWWQIANLAYDFWLVRHDPRFLPWGSLAILLGNFVLDILNVVWFATMCKVAVKTIKGGAK</sequence>
<dbReference type="PANTHER" id="PTHR13439">
    <property type="entry name" value="CT120 PROTEIN"/>
    <property type="match status" value="1"/>
</dbReference>
<keyword evidence="2 5" id="KW-0812">Transmembrane</keyword>
<evidence type="ECO:0000256" key="3">
    <source>
        <dbReference type="ARBA" id="ARBA00022989"/>
    </source>
</evidence>
<reference evidence="8 9" key="1">
    <citation type="submission" date="2016-08" db="EMBL/GenBank/DDBJ databases">
        <title>Draft genome sequence of allopolyploid Zygosaccharomyces rouxii.</title>
        <authorList>
            <person name="Watanabe J."/>
            <person name="Uehara K."/>
            <person name="Mogi Y."/>
            <person name="Tsukioka Y."/>
        </authorList>
    </citation>
    <scope>NUCLEOTIDE SEQUENCE [LARGE SCALE GENOMIC DNA]</scope>
    <source>
        <strain evidence="8 9">NBRC 110957</strain>
    </source>
</reference>
<feature type="transmembrane region" description="Helical" evidence="6">
    <location>
        <begin position="128"/>
        <end position="152"/>
    </location>
</feature>
<evidence type="ECO:0000259" key="7">
    <source>
        <dbReference type="PROSITE" id="PS50922"/>
    </source>
</evidence>
<accession>A0A1Q3AC89</accession>
<organism evidence="8 9">
    <name type="scientific">Zygosaccharomyces rouxii</name>
    <dbReference type="NCBI Taxonomy" id="4956"/>
    <lineage>
        <taxon>Eukaryota</taxon>
        <taxon>Fungi</taxon>
        <taxon>Dikarya</taxon>
        <taxon>Ascomycota</taxon>
        <taxon>Saccharomycotina</taxon>
        <taxon>Saccharomycetes</taxon>
        <taxon>Saccharomycetales</taxon>
        <taxon>Saccharomycetaceae</taxon>
        <taxon>Zygosaccharomyces</taxon>
    </lineage>
</organism>
<comment type="subcellular location">
    <subcellularLocation>
        <location evidence="1">Membrane</location>
        <topology evidence="1">Multi-pass membrane protein</topology>
    </subcellularLocation>
</comment>
<evidence type="ECO:0000256" key="6">
    <source>
        <dbReference type="SAM" id="Phobius"/>
    </source>
</evidence>
<evidence type="ECO:0000313" key="8">
    <source>
        <dbReference type="EMBL" id="GAV53251.1"/>
    </source>
</evidence>
<gene>
    <name evidence="8" type="ORF">ZYGR_0AI05350</name>
</gene>
<dbReference type="InterPro" id="IPR050846">
    <property type="entry name" value="TLCD"/>
</dbReference>
<dbReference type="InterPro" id="IPR006634">
    <property type="entry name" value="TLC-dom"/>
</dbReference>
<dbReference type="GO" id="GO:0055088">
    <property type="term" value="P:lipid homeostasis"/>
    <property type="evidence" value="ECO:0007669"/>
    <property type="project" value="TreeGrafter"/>
</dbReference>
<feature type="transmembrane region" description="Helical" evidence="6">
    <location>
        <begin position="254"/>
        <end position="277"/>
    </location>
</feature>
<comment type="caution">
    <text evidence="8">The sequence shown here is derived from an EMBL/GenBank/DDBJ whole genome shotgun (WGS) entry which is preliminary data.</text>
</comment>
<dbReference type="PROSITE" id="PS50922">
    <property type="entry name" value="TLC"/>
    <property type="match status" value="1"/>
</dbReference>
<dbReference type="GO" id="GO:0005783">
    <property type="term" value="C:endoplasmic reticulum"/>
    <property type="evidence" value="ECO:0007669"/>
    <property type="project" value="TreeGrafter"/>
</dbReference>
<feature type="transmembrane region" description="Helical" evidence="6">
    <location>
        <begin position="211"/>
        <end position="234"/>
    </location>
</feature>
<keyword evidence="4 5" id="KW-0472">Membrane</keyword>
<evidence type="ECO:0000313" key="9">
    <source>
        <dbReference type="Proteomes" id="UP000187013"/>
    </source>
</evidence>
<feature type="transmembrane region" description="Helical" evidence="6">
    <location>
        <begin position="172"/>
        <end position="190"/>
    </location>
</feature>
<evidence type="ECO:0000256" key="4">
    <source>
        <dbReference type="ARBA" id="ARBA00023136"/>
    </source>
</evidence>
<dbReference type="AlphaFoldDB" id="A0A1Q3AC89"/>